<sequence>MWSEFKLMEVASRVFGSICNQINQQGYIENRSGAKYFTIIAPCGGKRCYEVNLEWLENIVDGWNEERAKWEMAKDIVGQLSFASFGSTPLLELTDEDRVFFDGLTDKLFSVIA</sequence>
<organism evidence="1 2">
    <name type="scientific">Limosilactobacillus antri DSM 16041</name>
    <dbReference type="NCBI Taxonomy" id="525309"/>
    <lineage>
        <taxon>Bacteria</taxon>
        <taxon>Bacillati</taxon>
        <taxon>Bacillota</taxon>
        <taxon>Bacilli</taxon>
        <taxon>Lactobacillales</taxon>
        <taxon>Lactobacillaceae</taxon>
        <taxon>Limosilactobacillus</taxon>
    </lineage>
</organism>
<dbReference type="Proteomes" id="UP000003675">
    <property type="component" value="Unassembled WGS sequence"/>
</dbReference>
<name>C8P777_9LACO</name>
<accession>C8P777</accession>
<evidence type="ECO:0000313" key="2">
    <source>
        <dbReference type="Proteomes" id="UP000003675"/>
    </source>
</evidence>
<comment type="caution">
    <text evidence="1">The sequence shown here is derived from an EMBL/GenBank/DDBJ whole genome shotgun (WGS) entry which is preliminary data.</text>
</comment>
<dbReference type="AlphaFoldDB" id="C8P777"/>
<dbReference type="EMBL" id="ACLL01000027">
    <property type="protein sequence ID" value="EEW53656.1"/>
    <property type="molecule type" value="Genomic_DNA"/>
</dbReference>
<gene>
    <name evidence="1" type="ORF">HMPREF0494_1171</name>
</gene>
<evidence type="ECO:0000313" key="1">
    <source>
        <dbReference type="EMBL" id="EEW53656.1"/>
    </source>
</evidence>
<dbReference type="STRING" id="525309.HMPREF0494_1171"/>
<dbReference type="HOGENOM" id="CLU_2130215_0_0_9"/>
<dbReference type="RefSeq" id="WP_007124726.1">
    <property type="nucleotide sequence ID" value="NZ_AZDK01000058.1"/>
</dbReference>
<reference evidence="1 2" key="1">
    <citation type="submission" date="2009-09" db="EMBL/GenBank/DDBJ databases">
        <authorList>
            <person name="Qin X."/>
            <person name="Bachman B."/>
            <person name="Battles P."/>
            <person name="Bell A."/>
            <person name="Bess C."/>
            <person name="Bickham C."/>
            <person name="Chaboub L."/>
            <person name="Chen D."/>
            <person name="Coyle M."/>
            <person name="Deiros D.R."/>
            <person name="Dinh H."/>
            <person name="Forbes L."/>
            <person name="Fowler G."/>
            <person name="Francisco L."/>
            <person name="Fu Q."/>
            <person name="Gubbala S."/>
            <person name="Hale W."/>
            <person name="Han Y."/>
            <person name="Hemphill L."/>
            <person name="Highlander S.K."/>
            <person name="Hirani K."/>
            <person name="Hogues M."/>
            <person name="Jackson L."/>
            <person name="Jakkamsetti A."/>
            <person name="Javaid M."/>
            <person name="Jiang H."/>
            <person name="Korchina V."/>
            <person name="Kovar C."/>
            <person name="Lara F."/>
            <person name="Lee S."/>
            <person name="Mata R."/>
            <person name="Mathew T."/>
            <person name="Moen C."/>
            <person name="Morales K."/>
            <person name="Munidasa M."/>
            <person name="Nazareth L."/>
            <person name="Ngo R."/>
            <person name="Nguyen L."/>
            <person name="Okwuonu G."/>
            <person name="Ongeri F."/>
            <person name="Patil S."/>
            <person name="Petrosino J."/>
            <person name="Pham C."/>
            <person name="Pham P."/>
            <person name="Pu L.-L."/>
            <person name="Puazo M."/>
            <person name="Raj R."/>
            <person name="Reid J."/>
            <person name="Rouhana J."/>
            <person name="Saada N."/>
            <person name="Shang Y."/>
            <person name="Simmons D."/>
            <person name="Thornton R."/>
            <person name="Warren J."/>
            <person name="Weissenberger G."/>
            <person name="Zhang J."/>
            <person name="Zhang L."/>
            <person name="Zhou C."/>
            <person name="Zhu D."/>
            <person name="Muzny D."/>
            <person name="Worley K."/>
            <person name="Gibbs R."/>
        </authorList>
    </citation>
    <scope>NUCLEOTIDE SEQUENCE [LARGE SCALE GENOMIC DNA]</scope>
    <source>
        <strain evidence="1 2">DSM 16041</strain>
    </source>
</reference>
<proteinExistence type="predicted"/>
<protein>
    <submittedName>
        <fullName evidence="1">Uncharacterized protein</fullName>
    </submittedName>
</protein>